<name>A0AAN4VY01_9BACT</name>
<dbReference type="SUPFAM" id="SSF69593">
    <property type="entry name" value="Glycerol-3-phosphate (1)-acyltransferase"/>
    <property type="match status" value="1"/>
</dbReference>
<proteinExistence type="predicted"/>
<reference evidence="5 6" key="1">
    <citation type="submission" date="2021-12" db="EMBL/GenBank/DDBJ databases">
        <title>Genome sequencing of bacteria with rrn-lacking chromosome and rrn-plasmid.</title>
        <authorList>
            <person name="Anda M."/>
            <person name="Iwasaki W."/>
        </authorList>
    </citation>
    <scope>NUCLEOTIDE SEQUENCE [LARGE SCALE GENOMIC DNA]</scope>
    <source>
        <strain evidence="5 6">NBRC 15940</strain>
    </source>
</reference>
<dbReference type="Pfam" id="PF01553">
    <property type="entry name" value="Acyltransferase"/>
    <property type="match status" value="1"/>
</dbReference>
<evidence type="ECO:0000313" key="5">
    <source>
        <dbReference type="EMBL" id="GJM60870.1"/>
    </source>
</evidence>
<dbReference type="PANTHER" id="PTHR10434:SF9">
    <property type="entry name" value="PHOSPHOLIPID_GLYCEROL ACYLTRANSFERASE DOMAIN-CONTAINING PROTEIN"/>
    <property type="match status" value="1"/>
</dbReference>
<keyword evidence="3 5" id="KW-0012">Acyltransferase</keyword>
<dbReference type="RefSeq" id="WP_053404761.1">
    <property type="nucleotide sequence ID" value="NZ_BQKE01000001.1"/>
</dbReference>
<accession>A0AAN4VY01</accession>
<evidence type="ECO:0000313" key="6">
    <source>
        <dbReference type="Proteomes" id="UP001310022"/>
    </source>
</evidence>
<organism evidence="5 6">
    <name type="scientific">Persicobacter diffluens</name>
    <dbReference type="NCBI Taxonomy" id="981"/>
    <lineage>
        <taxon>Bacteria</taxon>
        <taxon>Pseudomonadati</taxon>
        <taxon>Bacteroidota</taxon>
        <taxon>Cytophagia</taxon>
        <taxon>Cytophagales</taxon>
        <taxon>Persicobacteraceae</taxon>
        <taxon>Persicobacter</taxon>
    </lineage>
</organism>
<comment type="pathway">
    <text evidence="1">Lipid metabolism.</text>
</comment>
<dbReference type="SMART" id="SM00563">
    <property type="entry name" value="PlsC"/>
    <property type="match status" value="1"/>
</dbReference>
<dbReference type="GO" id="GO:0003841">
    <property type="term" value="F:1-acylglycerol-3-phosphate O-acyltransferase activity"/>
    <property type="evidence" value="ECO:0007669"/>
    <property type="project" value="TreeGrafter"/>
</dbReference>
<dbReference type="AlphaFoldDB" id="A0AAN4VY01"/>
<keyword evidence="6" id="KW-1185">Reference proteome</keyword>
<dbReference type="EMBL" id="BQKE01000001">
    <property type="protein sequence ID" value="GJM60870.1"/>
    <property type="molecule type" value="Genomic_DNA"/>
</dbReference>
<comment type="caution">
    <text evidence="5">The sequence shown here is derived from an EMBL/GenBank/DDBJ whole genome shotgun (WGS) entry which is preliminary data.</text>
</comment>
<gene>
    <name evidence="5" type="ORF">PEDI_14220</name>
</gene>
<dbReference type="PANTHER" id="PTHR10434">
    <property type="entry name" value="1-ACYL-SN-GLYCEROL-3-PHOSPHATE ACYLTRANSFERASE"/>
    <property type="match status" value="1"/>
</dbReference>
<evidence type="ECO:0000256" key="1">
    <source>
        <dbReference type="ARBA" id="ARBA00005189"/>
    </source>
</evidence>
<feature type="domain" description="Phospholipid/glycerol acyltransferase" evidence="4">
    <location>
        <begin position="29"/>
        <end position="146"/>
    </location>
</feature>
<dbReference type="InterPro" id="IPR002123">
    <property type="entry name" value="Plipid/glycerol_acylTrfase"/>
</dbReference>
<dbReference type="Proteomes" id="UP001310022">
    <property type="component" value="Unassembled WGS sequence"/>
</dbReference>
<evidence type="ECO:0000259" key="4">
    <source>
        <dbReference type="SMART" id="SM00563"/>
    </source>
</evidence>
<protein>
    <submittedName>
        <fullName evidence="5">1-acyl-sn-glycerol-3-phosphate acyltransferase</fullName>
    </submittedName>
</protein>
<evidence type="ECO:0000256" key="2">
    <source>
        <dbReference type="ARBA" id="ARBA00022679"/>
    </source>
</evidence>
<sequence length="189" mass="21840">MWKFISKIIFKVSGWKIEGDSHIGLKKAVVIAAPHTSNWDFIYARAAFFLLGLPVKYTIKREWTDNKVFGGLLKRLGAIGIDRRPKGMRDDQKLSMVEAMANLYKENDEMMIMITPEGTRKYVEKWKSGFYRLAEMAEVPIALGYLDFERKRAGIHSVYHPTGNYDQDLEEIMSFYRTVKGKHPELGVK</sequence>
<evidence type="ECO:0000256" key="3">
    <source>
        <dbReference type="ARBA" id="ARBA00023315"/>
    </source>
</evidence>
<dbReference type="GO" id="GO:0006654">
    <property type="term" value="P:phosphatidic acid biosynthetic process"/>
    <property type="evidence" value="ECO:0007669"/>
    <property type="project" value="TreeGrafter"/>
</dbReference>
<keyword evidence="2" id="KW-0808">Transferase</keyword>